<sequence>MSPVEIGVIGCLILLGLLLTSMPVAFAMLAAGVIGFALIVNPAAAFSMVSADLYETFSSYSLTVIPLFVMMGQIAFHAGISRRMFRTAYVWIGHLRGGLAMATVGACAGFGAICGSGPATAATMSAVALPEMKRYGYADSLASGTVAAGGSLGMLIPPSVVFIVYALMTEQSIGDLFLAGIIPGILIALLFCLSIYFSCIGNSRLGPAGPRHSWKERFQSLTGVIETLILFFLVMGGMFFGIFTPIEAAAVGTAGSFAIAIFQKEMSLHKLKMIIFETVRTSSMIFFIVAGAVIFGRFLAVSRIPFAVAGFFVSLPLPGWGVMIIIILFFLFAGCFIDALALILLTIPIFYPVILELGFDPVWFGVIVVVITQMGVITPPVGVNVYVVSGIERDIPLTVIFKGALPYLLMLLISALILIVFPQLSLFLPGLLR</sequence>
<feature type="transmembrane region" description="Helical" evidence="7">
    <location>
        <begin position="283"/>
        <end position="300"/>
    </location>
</feature>
<dbReference type="STRING" id="1963862.B4O97_15860"/>
<evidence type="ECO:0000256" key="5">
    <source>
        <dbReference type="ARBA" id="ARBA00022989"/>
    </source>
</evidence>
<dbReference type="GO" id="GO:0022857">
    <property type="term" value="F:transmembrane transporter activity"/>
    <property type="evidence" value="ECO:0007669"/>
    <property type="project" value="TreeGrafter"/>
</dbReference>
<keyword evidence="3" id="KW-0997">Cell inner membrane</keyword>
<evidence type="ECO:0000256" key="4">
    <source>
        <dbReference type="ARBA" id="ARBA00022692"/>
    </source>
</evidence>
<proteinExistence type="predicted"/>
<dbReference type="InterPro" id="IPR004681">
    <property type="entry name" value="TRAP_DctM"/>
</dbReference>
<evidence type="ECO:0000313" key="10">
    <source>
        <dbReference type="Proteomes" id="UP000192343"/>
    </source>
</evidence>
<dbReference type="PANTHER" id="PTHR33362:SF5">
    <property type="entry name" value="C4-DICARBOXYLATE TRAP TRANSPORTER LARGE PERMEASE PROTEIN DCTM"/>
    <property type="match status" value="1"/>
</dbReference>
<feature type="domain" description="TRAP C4-dicarboxylate transport system permease DctM subunit" evidence="8">
    <location>
        <begin position="13"/>
        <end position="424"/>
    </location>
</feature>
<evidence type="ECO:0000313" key="9">
    <source>
        <dbReference type="EMBL" id="ORC32769.1"/>
    </source>
</evidence>
<keyword evidence="2" id="KW-1003">Cell membrane</keyword>
<feature type="transmembrane region" description="Helical" evidence="7">
    <location>
        <begin position="362"/>
        <end position="387"/>
    </location>
</feature>
<keyword evidence="10" id="KW-1185">Reference proteome</keyword>
<feature type="transmembrane region" description="Helical" evidence="7">
    <location>
        <begin position="177"/>
        <end position="197"/>
    </location>
</feature>
<dbReference type="Pfam" id="PF06808">
    <property type="entry name" value="DctM"/>
    <property type="match status" value="1"/>
</dbReference>
<comment type="subcellular location">
    <subcellularLocation>
        <location evidence="1">Cell inner membrane</location>
        <topology evidence="1">Multi-pass membrane protein</topology>
    </subcellularLocation>
</comment>
<name>A0A1Y1RUT7_9SPIO</name>
<feature type="transmembrane region" description="Helical" evidence="7">
    <location>
        <begin position="320"/>
        <end position="350"/>
    </location>
</feature>
<keyword evidence="5 7" id="KW-1133">Transmembrane helix</keyword>
<evidence type="ECO:0000256" key="7">
    <source>
        <dbReference type="SAM" id="Phobius"/>
    </source>
</evidence>
<dbReference type="InterPro" id="IPR010656">
    <property type="entry name" value="DctM"/>
</dbReference>
<feature type="transmembrane region" description="Helical" evidence="7">
    <location>
        <begin position="6"/>
        <end position="39"/>
    </location>
</feature>
<feature type="transmembrane region" description="Helical" evidence="7">
    <location>
        <begin position="242"/>
        <end position="262"/>
    </location>
</feature>
<organism evidence="9 10">
    <name type="scientific">Marispirochaeta aestuarii</name>
    <dbReference type="NCBI Taxonomy" id="1963862"/>
    <lineage>
        <taxon>Bacteria</taxon>
        <taxon>Pseudomonadati</taxon>
        <taxon>Spirochaetota</taxon>
        <taxon>Spirochaetia</taxon>
        <taxon>Spirochaetales</taxon>
        <taxon>Spirochaetaceae</taxon>
        <taxon>Marispirochaeta</taxon>
    </lineage>
</organism>
<dbReference type="PANTHER" id="PTHR33362">
    <property type="entry name" value="SIALIC ACID TRAP TRANSPORTER PERMEASE PROTEIN SIAT-RELATED"/>
    <property type="match status" value="1"/>
</dbReference>
<comment type="caution">
    <text evidence="9">The sequence shown here is derived from an EMBL/GenBank/DDBJ whole genome shotgun (WGS) entry which is preliminary data.</text>
</comment>
<gene>
    <name evidence="9" type="ORF">B4O97_15860</name>
</gene>
<accession>A0A1Y1RUT7</accession>
<evidence type="ECO:0000256" key="1">
    <source>
        <dbReference type="ARBA" id="ARBA00004429"/>
    </source>
</evidence>
<keyword evidence="6 7" id="KW-0472">Membrane</keyword>
<feature type="transmembrane region" description="Helical" evidence="7">
    <location>
        <begin position="100"/>
        <end position="129"/>
    </location>
</feature>
<feature type="transmembrane region" description="Helical" evidence="7">
    <location>
        <begin position="407"/>
        <end position="432"/>
    </location>
</feature>
<feature type="transmembrane region" description="Helical" evidence="7">
    <location>
        <begin position="60"/>
        <end position="80"/>
    </location>
</feature>
<dbReference type="NCBIfam" id="TIGR00786">
    <property type="entry name" value="dctM"/>
    <property type="match status" value="1"/>
</dbReference>
<feature type="transmembrane region" description="Helical" evidence="7">
    <location>
        <begin position="141"/>
        <end position="165"/>
    </location>
</feature>
<dbReference type="Proteomes" id="UP000192343">
    <property type="component" value="Unassembled WGS sequence"/>
</dbReference>
<evidence type="ECO:0000256" key="3">
    <source>
        <dbReference type="ARBA" id="ARBA00022519"/>
    </source>
</evidence>
<reference evidence="9 10" key="1">
    <citation type="submission" date="2017-03" db="EMBL/GenBank/DDBJ databases">
        <title>Draft Genome sequence of Marispirochaeta sp. strain JC444.</title>
        <authorList>
            <person name="Shivani Y."/>
            <person name="Subhash Y."/>
            <person name="Sasikala C."/>
            <person name="Ramana C."/>
        </authorList>
    </citation>
    <scope>NUCLEOTIDE SEQUENCE [LARGE SCALE GENOMIC DNA]</scope>
    <source>
        <strain evidence="9 10">JC444</strain>
    </source>
</reference>
<evidence type="ECO:0000256" key="2">
    <source>
        <dbReference type="ARBA" id="ARBA00022475"/>
    </source>
</evidence>
<dbReference type="GO" id="GO:0005886">
    <property type="term" value="C:plasma membrane"/>
    <property type="evidence" value="ECO:0007669"/>
    <property type="project" value="UniProtKB-SubCell"/>
</dbReference>
<dbReference type="RefSeq" id="WP_083052330.1">
    <property type="nucleotide sequence ID" value="NZ_CAXXQO010000003.1"/>
</dbReference>
<dbReference type="EMBL" id="MWQY01000020">
    <property type="protein sequence ID" value="ORC32769.1"/>
    <property type="molecule type" value="Genomic_DNA"/>
</dbReference>
<evidence type="ECO:0000256" key="6">
    <source>
        <dbReference type="ARBA" id="ARBA00023136"/>
    </source>
</evidence>
<keyword evidence="4 7" id="KW-0812">Transmembrane</keyword>
<evidence type="ECO:0000259" key="8">
    <source>
        <dbReference type="Pfam" id="PF06808"/>
    </source>
</evidence>
<protein>
    <submittedName>
        <fullName evidence="9">C4-dicarboxylate ABC transporter permease</fullName>
    </submittedName>
</protein>
<dbReference type="AlphaFoldDB" id="A0A1Y1RUT7"/>
<dbReference type="OrthoDB" id="9772674at2"/>
<dbReference type="PIRSF" id="PIRSF006066">
    <property type="entry name" value="HI0050"/>
    <property type="match status" value="1"/>
</dbReference>